<dbReference type="Proteomes" id="UP001054252">
    <property type="component" value="Unassembled WGS sequence"/>
</dbReference>
<keyword evidence="2" id="KW-1185">Reference proteome</keyword>
<dbReference type="EMBL" id="BPVZ01000024">
    <property type="protein sequence ID" value="GKV06112.1"/>
    <property type="molecule type" value="Genomic_DNA"/>
</dbReference>
<reference evidence="1 2" key="1">
    <citation type="journal article" date="2021" name="Commun. Biol.">
        <title>The genome of Shorea leprosula (Dipterocarpaceae) highlights the ecological relevance of drought in aseasonal tropical rainforests.</title>
        <authorList>
            <person name="Ng K.K.S."/>
            <person name="Kobayashi M.J."/>
            <person name="Fawcett J.A."/>
            <person name="Hatakeyama M."/>
            <person name="Paape T."/>
            <person name="Ng C.H."/>
            <person name="Ang C.C."/>
            <person name="Tnah L.H."/>
            <person name="Lee C.T."/>
            <person name="Nishiyama T."/>
            <person name="Sese J."/>
            <person name="O'Brien M.J."/>
            <person name="Copetti D."/>
            <person name="Mohd Noor M.I."/>
            <person name="Ong R.C."/>
            <person name="Putra M."/>
            <person name="Sireger I.Z."/>
            <person name="Indrioko S."/>
            <person name="Kosugi Y."/>
            <person name="Izuno A."/>
            <person name="Isagi Y."/>
            <person name="Lee S.L."/>
            <person name="Shimizu K.K."/>
        </authorList>
    </citation>
    <scope>NUCLEOTIDE SEQUENCE [LARGE SCALE GENOMIC DNA]</scope>
    <source>
        <strain evidence="1">214</strain>
    </source>
</reference>
<evidence type="ECO:0000313" key="2">
    <source>
        <dbReference type="Proteomes" id="UP001054252"/>
    </source>
</evidence>
<gene>
    <name evidence="1" type="ORF">SLEP1_g18041</name>
</gene>
<evidence type="ECO:0000313" key="1">
    <source>
        <dbReference type="EMBL" id="GKV06112.1"/>
    </source>
</evidence>
<protein>
    <submittedName>
        <fullName evidence="1">Uncharacterized protein</fullName>
    </submittedName>
</protein>
<proteinExistence type="predicted"/>
<name>A0AAV5IW60_9ROSI</name>
<organism evidence="1 2">
    <name type="scientific">Rubroshorea leprosula</name>
    <dbReference type="NCBI Taxonomy" id="152421"/>
    <lineage>
        <taxon>Eukaryota</taxon>
        <taxon>Viridiplantae</taxon>
        <taxon>Streptophyta</taxon>
        <taxon>Embryophyta</taxon>
        <taxon>Tracheophyta</taxon>
        <taxon>Spermatophyta</taxon>
        <taxon>Magnoliopsida</taxon>
        <taxon>eudicotyledons</taxon>
        <taxon>Gunneridae</taxon>
        <taxon>Pentapetalae</taxon>
        <taxon>rosids</taxon>
        <taxon>malvids</taxon>
        <taxon>Malvales</taxon>
        <taxon>Dipterocarpaceae</taxon>
        <taxon>Rubroshorea</taxon>
    </lineage>
</organism>
<dbReference type="AlphaFoldDB" id="A0AAV5IW60"/>
<accession>A0AAV5IW60</accession>
<sequence length="36" mass="4289">MLMHRKNEDTTSMEPLRDFSRRAGLDDFDFLAKTSR</sequence>
<comment type="caution">
    <text evidence="1">The sequence shown here is derived from an EMBL/GenBank/DDBJ whole genome shotgun (WGS) entry which is preliminary data.</text>
</comment>